<gene>
    <name evidence="1" type="ORF">QRD02_09005</name>
</gene>
<keyword evidence="2" id="KW-1185">Reference proteome</keyword>
<evidence type="ECO:0000313" key="1">
    <source>
        <dbReference type="EMBL" id="MDN3724520.1"/>
    </source>
</evidence>
<protein>
    <recommendedName>
        <fullName evidence="3">Outer membrane protein beta-barrel domain-containing protein</fullName>
    </recommendedName>
</protein>
<name>A0ABT8DMY9_9FLAO</name>
<proteinExistence type="predicted"/>
<evidence type="ECO:0000313" key="2">
    <source>
        <dbReference type="Proteomes" id="UP001244787"/>
    </source>
</evidence>
<evidence type="ECO:0008006" key="3">
    <source>
        <dbReference type="Google" id="ProtNLM"/>
    </source>
</evidence>
<dbReference type="Proteomes" id="UP001244787">
    <property type="component" value="Unassembled WGS sequence"/>
</dbReference>
<organism evidence="1 2">
    <name type="scientific">Aequorivita aurantiaca</name>
    <dbReference type="NCBI Taxonomy" id="3053356"/>
    <lineage>
        <taxon>Bacteria</taxon>
        <taxon>Pseudomonadati</taxon>
        <taxon>Bacteroidota</taxon>
        <taxon>Flavobacteriia</taxon>
        <taxon>Flavobacteriales</taxon>
        <taxon>Flavobacteriaceae</taxon>
        <taxon>Aequorivita</taxon>
    </lineage>
</organism>
<accession>A0ABT8DMY9</accession>
<reference evidence="1 2" key="1">
    <citation type="submission" date="2023-06" db="EMBL/GenBank/DDBJ databases">
        <authorList>
            <person name="Ye Y.-Q."/>
            <person name="Du Z.-J."/>
        </authorList>
    </citation>
    <scope>NUCLEOTIDE SEQUENCE [LARGE SCALE GENOMIC DNA]</scope>
    <source>
        <strain evidence="1 2">SDUM287046</strain>
    </source>
</reference>
<dbReference type="EMBL" id="JAUGQQ010000005">
    <property type="protein sequence ID" value="MDN3724520.1"/>
    <property type="molecule type" value="Genomic_DNA"/>
</dbReference>
<comment type="caution">
    <text evidence="1">The sequence shown here is derived from an EMBL/GenBank/DDBJ whole genome shotgun (WGS) entry which is preliminary data.</text>
</comment>
<dbReference type="RefSeq" id="WP_290254611.1">
    <property type="nucleotide sequence ID" value="NZ_JAUGQQ010000005.1"/>
</dbReference>
<sequence length="184" mass="21031">MKLNFFLVFSLLYVQFQSYSQENETISKLTYHSFSISPIGFYTAEETVGPSFSADVRFSYMKNIFAFGAEGGTDELIYPGSKNHNSYYEFNLYYGRELKVYKRLYIDVFAGVGYVNIRQVGDSYEPIDDVYSTIGVPVTGTVKLVLNRGFIVGVKFHANLNSERIIFSAGPHLQFTAKSRRQYE</sequence>